<evidence type="ECO:0000259" key="4">
    <source>
        <dbReference type="Pfam" id="PF00291"/>
    </source>
</evidence>
<dbReference type="Gene3D" id="3.40.50.1100">
    <property type="match status" value="2"/>
</dbReference>
<dbReference type="InterPro" id="IPR050147">
    <property type="entry name" value="Ser/Thr_Dehydratase"/>
</dbReference>
<comment type="caution">
    <text evidence="5">The sequence shown here is derived from an EMBL/GenBank/DDBJ whole genome shotgun (WGS) entry which is preliminary data.</text>
</comment>
<protein>
    <recommendedName>
        <fullName evidence="4">Tryptophan synthase beta chain-like PALP domain-containing protein</fullName>
    </recommendedName>
</protein>
<dbReference type="GO" id="GO:0004794">
    <property type="term" value="F:threonine deaminase activity"/>
    <property type="evidence" value="ECO:0007669"/>
    <property type="project" value="TreeGrafter"/>
</dbReference>
<dbReference type="PANTHER" id="PTHR48078:SF11">
    <property type="entry name" value="THREONINE DEHYDRATASE, MITOCHONDRIAL"/>
    <property type="match status" value="1"/>
</dbReference>
<comment type="cofactor">
    <cofactor evidence="1">
        <name>pyridoxal 5'-phosphate</name>
        <dbReference type="ChEBI" id="CHEBI:597326"/>
    </cofactor>
</comment>
<dbReference type="GO" id="GO:0006567">
    <property type="term" value="P:L-threonine catabolic process"/>
    <property type="evidence" value="ECO:0007669"/>
    <property type="project" value="TreeGrafter"/>
</dbReference>
<evidence type="ECO:0000313" key="6">
    <source>
        <dbReference type="Proteomes" id="UP001445335"/>
    </source>
</evidence>
<name>A0AAW1RZQ2_9CHLO</name>
<dbReference type="AlphaFoldDB" id="A0AAW1RZQ2"/>
<keyword evidence="3" id="KW-0456">Lyase</keyword>
<proteinExistence type="predicted"/>
<evidence type="ECO:0000256" key="1">
    <source>
        <dbReference type="ARBA" id="ARBA00001933"/>
    </source>
</evidence>
<feature type="domain" description="Tryptophan synthase beta chain-like PALP" evidence="4">
    <location>
        <begin position="49"/>
        <end position="134"/>
    </location>
</feature>
<keyword evidence="6" id="KW-1185">Reference proteome</keyword>
<keyword evidence="2" id="KW-0663">Pyridoxal phosphate</keyword>
<dbReference type="InterPro" id="IPR036052">
    <property type="entry name" value="TrpB-like_PALP_sf"/>
</dbReference>
<evidence type="ECO:0000256" key="3">
    <source>
        <dbReference type="ARBA" id="ARBA00023239"/>
    </source>
</evidence>
<dbReference type="PANTHER" id="PTHR48078">
    <property type="entry name" value="THREONINE DEHYDRATASE, MITOCHONDRIAL-RELATED"/>
    <property type="match status" value="1"/>
</dbReference>
<dbReference type="EMBL" id="JALJOU010000017">
    <property type="protein sequence ID" value="KAK9839245.1"/>
    <property type="molecule type" value="Genomic_DNA"/>
</dbReference>
<dbReference type="GO" id="GO:0003941">
    <property type="term" value="F:L-serine ammonia-lyase activity"/>
    <property type="evidence" value="ECO:0007669"/>
    <property type="project" value="TreeGrafter"/>
</dbReference>
<dbReference type="Pfam" id="PF00291">
    <property type="entry name" value="PALP"/>
    <property type="match status" value="1"/>
</dbReference>
<sequence>MGDADVSRCFGCTRPECKGPAGCADTAWRLEPGGYLRSILNARVYDIAIETPLEVAKKLSGELGNTLLLKREDLQAVFSFKVRGAFKFLANMAEDARKAGVICASAGNHAQGVAMAAHHLGCAATICMPPTTTPL</sequence>
<dbReference type="InterPro" id="IPR001926">
    <property type="entry name" value="TrpB-like_PALP"/>
</dbReference>
<accession>A0AAW1RZQ2</accession>
<dbReference type="GO" id="GO:0006565">
    <property type="term" value="P:L-serine catabolic process"/>
    <property type="evidence" value="ECO:0007669"/>
    <property type="project" value="TreeGrafter"/>
</dbReference>
<dbReference type="SUPFAM" id="SSF53686">
    <property type="entry name" value="Tryptophan synthase beta subunit-like PLP-dependent enzymes"/>
    <property type="match status" value="1"/>
</dbReference>
<dbReference type="GO" id="GO:0009097">
    <property type="term" value="P:isoleucine biosynthetic process"/>
    <property type="evidence" value="ECO:0007669"/>
    <property type="project" value="TreeGrafter"/>
</dbReference>
<reference evidence="5 6" key="1">
    <citation type="journal article" date="2024" name="Nat. Commun.">
        <title>Phylogenomics reveals the evolutionary origins of lichenization in chlorophyte algae.</title>
        <authorList>
            <person name="Puginier C."/>
            <person name="Libourel C."/>
            <person name="Otte J."/>
            <person name="Skaloud P."/>
            <person name="Haon M."/>
            <person name="Grisel S."/>
            <person name="Petersen M."/>
            <person name="Berrin J.G."/>
            <person name="Delaux P.M."/>
            <person name="Dal Grande F."/>
            <person name="Keller J."/>
        </authorList>
    </citation>
    <scope>NUCLEOTIDE SEQUENCE [LARGE SCALE GENOMIC DNA]</scope>
    <source>
        <strain evidence="5 6">SAG 245.80</strain>
    </source>
</reference>
<organism evidence="5 6">
    <name type="scientific">Elliptochloris bilobata</name>
    <dbReference type="NCBI Taxonomy" id="381761"/>
    <lineage>
        <taxon>Eukaryota</taxon>
        <taxon>Viridiplantae</taxon>
        <taxon>Chlorophyta</taxon>
        <taxon>core chlorophytes</taxon>
        <taxon>Trebouxiophyceae</taxon>
        <taxon>Trebouxiophyceae incertae sedis</taxon>
        <taxon>Elliptochloris clade</taxon>
        <taxon>Elliptochloris</taxon>
    </lineage>
</organism>
<gene>
    <name evidence="5" type="ORF">WJX81_003914</name>
</gene>
<evidence type="ECO:0000313" key="5">
    <source>
        <dbReference type="EMBL" id="KAK9839245.1"/>
    </source>
</evidence>
<evidence type="ECO:0000256" key="2">
    <source>
        <dbReference type="ARBA" id="ARBA00022898"/>
    </source>
</evidence>
<dbReference type="Proteomes" id="UP001445335">
    <property type="component" value="Unassembled WGS sequence"/>
</dbReference>